<dbReference type="SUPFAM" id="SSF50891">
    <property type="entry name" value="Cyclophilin-like"/>
    <property type="match status" value="1"/>
</dbReference>
<dbReference type="Gene3D" id="2.40.100.10">
    <property type="entry name" value="Cyclophilin-like"/>
    <property type="match status" value="1"/>
</dbReference>
<dbReference type="Pfam" id="PF13646">
    <property type="entry name" value="HEAT_2"/>
    <property type="match status" value="2"/>
</dbReference>
<keyword evidence="2" id="KW-0697">Rotamase</keyword>
<evidence type="ECO:0000259" key="4">
    <source>
        <dbReference type="PROSITE" id="PS50072"/>
    </source>
</evidence>
<dbReference type="Gene3D" id="1.25.10.10">
    <property type="entry name" value="Leucine-rich Repeat Variant"/>
    <property type="match status" value="3"/>
</dbReference>
<dbReference type="EC" id="5.2.1.8" evidence="1"/>
<evidence type="ECO:0000256" key="1">
    <source>
        <dbReference type="ARBA" id="ARBA00013194"/>
    </source>
</evidence>
<dbReference type="PANTHER" id="PTHR45625">
    <property type="entry name" value="PEPTIDYL-PROLYL CIS-TRANS ISOMERASE-RELATED"/>
    <property type="match status" value="1"/>
</dbReference>
<evidence type="ECO:0000313" key="5">
    <source>
        <dbReference type="EMBL" id="MBU2689888.1"/>
    </source>
</evidence>
<keyword evidence="3" id="KW-0413">Isomerase</keyword>
<name>A0A948WBE7_UNCEI</name>
<protein>
    <recommendedName>
        <fullName evidence="1">peptidylprolyl isomerase</fullName>
        <ecNumber evidence="1">5.2.1.8</ecNumber>
    </recommendedName>
</protein>
<evidence type="ECO:0000256" key="2">
    <source>
        <dbReference type="ARBA" id="ARBA00023110"/>
    </source>
</evidence>
<accession>A0A948WBE7</accession>
<dbReference type="GO" id="GO:0003755">
    <property type="term" value="F:peptidyl-prolyl cis-trans isomerase activity"/>
    <property type="evidence" value="ECO:0007669"/>
    <property type="project" value="UniProtKB-KW"/>
</dbReference>
<dbReference type="SMART" id="SM00567">
    <property type="entry name" value="EZ_HEAT"/>
    <property type="match status" value="4"/>
</dbReference>
<dbReference type="Pfam" id="PF00160">
    <property type="entry name" value="Pro_isomerase"/>
    <property type="match status" value="1"/>
</dbReference>
<dbReference type="PRINTS" id="PR00153">
    <property type="entry name" value="CSAPPISMRASE"/>
</dbReference>
<dbReference type="InterPro" id="IPR016024">
    <property type="entry name" value="ARM-type_fold"/>
</dbReference>
<sequence length="710" mass="78520">MAQVPHPDPGAAFVPSPGESMTGWTLRFPVLEPSLEADIVAIEDGREDPSALKPFIGHTHPEVRIRAAYALGRIGGDGARELLKLLLEDPIARVRRAAAFGLGEANGSEEIALHLRRHLSVSDEFDPATRALCVEALAKLGLGDEPDQLLQTLQDPDRLVVQAALLSLWRLAPQGMAERALELCHDHDPAMRWKAGYALMRLAGTPASGRTPIPEGGELSKAMHDEILLRFLEMVDDPAAIVRMQAIRGLGGMPEEGVLETVITQAAHPDSRVRIEVVRALGRLEAPAAQMAPFLRDPVPPVRLEALRSLATAADPEEALRFSEPFLKADESWAREAAVAARADLFWSVEQADRLEEMCRAMLKDPAWNVRAEVIRLAEREDERGAFMRRLLGPEAERWFATEDPRVLKFAAGVWLRQSWERDHALAPGRPFRIELERWLNHEDEMVRAMGYDALINIAGEMRSEHRINHVDVPDPAPWEQHFQSILNAGLEDPSADVRGIVVDGISSLVPIGPAEWNLLSKALRDEEYTVRVQAAAILSEHGVRVPYGVPGRAAGMSRKQLEAVLYKTRRWHIAEITTSKGLLKLDLFSDQAPLTVANFARLAEEGYYNNTVWHRIEPDFVAQDGCPRGDGWGGPGYTIRCEINTCRYGAGALGMALSGKDTGGSQYFITHSPQPHLDGGYTVFGQMREGWDVLMRLAPGDRILKVVVK</sequence>
<dbReference type="InterPro" id="IPR004155">
    <property type="entry name" value="PBS_lyase_HEAT"/>
</dbReference>
<feature type="domain" description="PPIase cyclophilin-type" evidence="4">
    <location>
        <begin position="582"/>
        <end position="698"/>
    </location>
</feature>
<comment type="caution">
    <text evidence="5">The sequence shown here is derived from an EMBL/GenBank/DDBJ whole genome shotgun (WGS) entry which is preliminary data.</text>
</comment>
<dbReference type="PROSITE" id="PS50072">
    <property type="entry name" value="CSA_PPIASE_2"/>
    <property type="match status" value="1"/>
</dbReference>
<dbReference type="InterPro" id="IPR011989">
    <property type="entry name" value="ARM-like"/>
</dbReference>
<dbReference type="InterPro" id="IPR044666">
    <property type="entry name" value="Cyclophilin_A-like"/>
</dbReference>
<dbReference type="SUPFAM" id="SSF48371">
    <property type="entry name" value="ARM repeat"/>
    <property type="match status" value="2"/>
</dbReference>
<reference evidence="5" key="1">
    <citation type="submission" date="2021-05" db="EMBL/GenBank/DDBJ databases">
        <title>Energy efficiency and biological interactions define the core microbiome of deep oligotrophic groundwater.</title>
        <authorList>
            <person name="Mehrshad M."/>
            <person name="Lopez-Fernandez M."/>
            <person name="Bell E."/>
            <person name="Bernier-Latmani R."/>
            <person name="Bertilsson S."/>
            <person name="Dopson M."/>
        </authorList>
    </citation>
    <scope>NUCLEOTIDE SEQUENCE</scope>
    <source>
        <strain evidence="5">Modern_marine.mb.64</strain>
    </source>
</reference>
<evidence type="ECO:0000313" key="6">
    <source>
        <dbReference type="Proteomes" id="UP000777784"/>
    </source>
</evidence>
<proteinExistence type="predicted"/>
<dbReference type="EMBL" id="JAHJDP010000019">
    <property type="protein sequence ID" value="MBU2689888.1"/>
    <property type="molecule type" value="Genomic_DNA"/>
</dbReference>
<dbReference type="InterPro" id="IPR029000">
    <property type="entry name" value="Cyclophilin-like_dom_sf"/>
</dbReference>
<dbReference type="InterPro" id="IPR002130">
    <property type="entry name" value="Cyclophilin-type_PPIase_dom"/>
</dbReference>
<dbReference type="AlphaFoldDB" id="A0A948WBE7"/>
<dbReference type="Proteomes" id="UP000777784">
    <property type="component" value="Unassembled WGS sequence"/>
</dbReference>
<evidence type="ECO:0000256" key="3">
    <source>
        <dbReference type="ARBA" id="ARBA00023235"/>
    </source>
</evidence>
<gene>
    <name evidence="5" type="ORF">KJ970_03100</name>
</gene>
<organism evidence="5 6">
    <name type="scientific">Eiseniibacteriota bacterium</name>
    <dbReference type="NCBI Taxonomy" id="2212470"/>
    <lineage>
        <taxon>Bacteria</taxon>
        <taxon>Candidatus Eiseniibacteriota</taxon>
    </lineage>
</organism>
<dbReference type="PANTHER" id="PTHR45625:SF4">
    <property type="entry name" value="PEPTIDYLPROLYL ISOMERASE DOMAIN AND WD REPEAT-CONTAINING PROTEIN 1"/>
    <property type="match status" value="1"/>
</dbReference>
<dbReference type="CDD" id="cd00317">
    <property type="entry name" value="cyclophilin"/>
    <property type="match status" value="1"/>
</dbReference>